<gene>
    <name evidence="3" type="ORF">F8388_005723</name>
    <name evidence="4" type="ORF">G4B88_027580</name>
</gene>
<accession>A0A7J6HS60</accession>
<evidence type="ECO:0000256" key="1">
    <source>
        <dbReference type="ARBA" id="ARBA00022837"/>
    </source>
</evidence>
<dbReference type="PANTHER" id="PTHR34574:SF5">
    <property type="entry name" value="CALCIUM-BINDING EF-HAND FAMILY PROTEIN"/>
    <property type="match status" value="1"/>
</dbReference>
<sequence length="94" mass="10723">MRLIESHFGIDVATTAKQLSHLYDFIFYKFDYDQSGTVDREEFRFEMKKILLAIAGGLGSSPIQMVLEDDDSTFLKQAADLEASKLEEEEGAFY</sequence>
<evidence type="ECO:0000259" key="2">
    <source>
        <dbReference type="PROSITE" id="PS50222"/>
    </source>
</evidence>
<keyword evidence="6" id="KW-1185">Reference proteome</keyword>
<evidence type="ECO:0000313" key="5">
    <source>
        <dbReference type="Proteomes" id="UP000525078"/>
    </source>
</evidence>
<dbReference type="PROSITE" id="PS00018">
    <property type="entry name" value="EF_HAND_1"/>
    <property type="match status" value="1"/>
</dbReference>
<dbReference type="InterPro" id="IPR011992">
    <property type="entry name" value="EF-hand-dom_pair"/>
</dbReference>
<proteinExistence type="predicted"/>
<dbReference type="EMBL" id="JAATIQ010000032">
    <property type="protein sequence ID" value="KAF4397711.1"/>
    <property type="molecule type" value="Genomic_DNA"/>
</dbReference>
<reference evidence="5 6" key="1">
    <citation type="journal article" date="2020" name="bioRxiv">
        <title>Sequence and annotation of 42 cannabis genomes reveals extensive copy number variation in cannabinoid synthesis and pathogen resistance genes.</title>
        <authorList>
            <person name="Mckernan K.J."/>
            <person name="Helbert Y."/>
            <person name="Kane L.T."/>
            <person name="Ebling H."/>
            <person name="Zhang L."/>
            <person name="Liu B."/>
            <person name="Eaton Z."/>
            <person name="Mclaughlin S."/>
            <person name="Kingan S."/>
            <person name="Baybayan P."/>
            <person name="Concepcion G."/>
            <person name="Jordan M."/>
            <person name="Riva A."/>
            <person name="Barbazuk W."/>
            <person name="Harkins T."/>
        </authorList>
    </citation>
    <scope>NUCLEOTIDE SEQUENCE [LARGE SCALE GENOMIC DNA]</scope>
    <source>
        <strain evidence="5 6">cv. Jamaican Lion 4</strain>
        <strain evidence="4">Father</strain>
        <strain evidence="3">Mother</strain>
        <tissue evidence="4">Leaf</tissue>
    </source>
</reference>
<dbReference type="PROSITE" id="PS50222">
    <property type="entry name" value="EF_HAND_2"/>
    <property type="match status" value="1"/>
</dbReference>
<dbReference type="EMBL" id="JAATIP010000027">
    <property type="protein sequence ID" value="KAF4390910.1"/>
    <property type="molecule type" value="Genomic_DNA"/>
</dbReference>
<name>A0A7J6HS60_CANSA</name>
<comment type="caution">
    <text evidence="4">The sequence shown here is derived from an EMBL/GenBank/DDBJ whole genome shotgun (WGS) entry which is preliminary data.</text>
</comment>
<keyword evidence="1" id="KW-0106">Calcium</keyword>
<evidence type="ECO:0000313" key="6">
    <source>
        <dbReference type="Proteomes" id="UP000583929"/>
    </source>
</evidence>
<dbReference type="InterPro" id="IPR018247">
    <property type="entry name" value="EF_Hand_1_Ca_BS"/>
</dbReference>
<dbReference type="InterPro" id="IPR002048">
    <property type="entry name" value="EF_hand_dom"/>
</dbReference>
<evidence type="ECO:0000313" key="4">
    <source>
        <dbReference type="EMBL" id="KAF4397711.1"/>
    </source>
</evidence>
<evidence type="ECO:0000313" key="3">
    <source>
        <dbReference type="EMBL" id="KAF4390910.1"/>
    </source>
</evidence>
<dbReference type="AlphaFoldDB" id="A0A7J6HS60"/>
<protein>
    <recommendedName>
        <fullName evidence="2">EF-hand domain-containing protein</fullName>
    </recommendedName>
</protein>
<dbReference type="SUPFAM" id="SSF47473">
    <property type="entry name" value="EF-hand"/>
    <property type="match status" value="1"/>
</dbReference>
<organism evidence="4 6">
    <name type="scientific">Cannabis sativa</name>
    <name type="common">Hemp</name>
    <name type="synonym">Marijuana</name>
    <dbReference type="NCBI Taxonomy" id="3483"/>
    <lineage>
        <taxon>Eukaryota</taxon>
        <taxon>Viridiplantae</taxon>
        <taxon>Streptophyta</taxon>
        <taxon>Embryophyta</taxon>
        <taxon>Tracheophyta</taxon>
        <taxon>Spermatophyta</taxon>
        <taxon>Magnoliopsida</taxon>
        <taxon>eudicotyledons</taxon>
        <taxon>Gunneridae</taxon>
        <taxon>Pentapetalae</taxon>
        <taxon>rosids</taxon>
        <taxon>fabids</taxon>
        <taxon>Rosales</taxon>
        <taxon>Cannabaceae</taxon>
        <taxon>Cannabis</taxon>
    </lineage>
</organism>
<dbReference type="Proteomes" id="UP000583929">
    <property type="component" value="Unassembled WGS sequence"/>
</dbReference>
<dbReference type="PANTHER" id="PTHR34574">
    <property type="entry name" value="CALCIUM-BINDING EF-HAND FAMILY PROTEIN-RELATED"/>
    <property type="match status" value="1"/>
</dbReference>
<feature type="domain" description="EF-hand" evidence="2">
    <location>
        <begin position="18"/>
        <end position="53"/>
    </location>
</feature>
<dbReference type="Proteomes" id="UP000525078">
    <property type="component" value="Unassembled WGS sequence"/>
</dbReference>
<dbReference type="GO" id="GO:0005509">
    <property type="term" value="F:calcium ion binding"/>
    <property type="evidence" value="ECO:0007669"/>
    <property type="project" value="InterPro"/>
</dbReference>